<dbReference type="Gene3D" id="3.90.70.10">
    <property type="entry name" value="Cysteine proteinases"/>
    <property type="match status" value="1"/>
</dbReference>
<reference evidence="4" key="2">
    <citation type="submission" date="2020-09" db="EMBL/GenBank/DDBJ databases">
        <authorList>
            <person name="Sun Q."/>
            <person name="Kim S."/>
        </authorList>
    </citation>
    <scope>NUCLEOTIDE SEQUENCE</scope>
    <source>
        <strain evidence="4">KCTC 22164</strain>
    </source>
</reference>
<dbReference type="GO" id="GO:0016747">
    <property type="term" value="F:acyltransferase activity, transferring groups other than amino-acyl groups"/>
    <property type="evidence" value="ECO:0007669"/>
    <property type="project" value="InterPro"/>
</dbReference>
<dbReference type="AlphaFoldDB" id="A0A918JD19"/>
<organism evidence="4 5">
    <name type="scientific">Alteromonas halophila</name>
    <dbReference type="NCBI Taxonomy" id="516698"/>
    <lineage>
        <taxon>Bacteria</taxon>
        <taxon>Pseudomonadati</taxon>
        <taxon>Pseudomonadota</taxon>
        <taxon>Gammaproteobacteria</taxon>
        <taxon>Alteromonadales</taxon>
        <taxon>Alteromonadaceae</taxon>
        <taxon>Alteromonas/Salinimonas group</taxon>
        <taxon>Alteromonas</taxon>
    </lineage>
</organism>
<keyword evidence="5" id="KW-1185">Reference proteome</keyword>
<dbReference type="PROSITE" id="PS51186">
    <property type="entry name" value="GNAT"/>
    <property type="match status" value="1"/>
</dbReference>
<dbReference type="Pfam" id="PF11814">
    <property type="entry name" value="DUF3335"/>
    <property type="match status" value="1"/>
</dbReference>
<dbReference type="PANTHER" id="PTHR43072:SF23">
    <property type="entry name" value="UPF0039 PROTEIN C11D3.02C"/>
    <property type="match status" value="1"/>
</dbReference>
<dbReference type="InterPro" id="IPR021770">
    <property type="entry name" value="DUF3335"/>
</dbReference>
<keyword evidence="1" id="KW-0808">Transferase</keyword>
<reference evidence="4" key="1">
    <citation type="journal article" date="2014" name="Int. J. Syst. Evol. Microbiol.">
        <title>Complete genome sequence of Corynebacterium casei LMG S-19264T (=DSM 44701T), isolated from a smear-ripened cheese.</title>
        <authorList>
            <consortium name="US DOE Joint Genome Institute (JGI-PGF)"/>
            <person name="Walter F."/>
            <person name="Albersmeier A."/>
            <person name="Kalinowski J."/>
            <person name="Ruckert C."/>
        </authorList>
    </citation>
    <scope>NUCLEOTIDE SEQUENCE</scope>
    <source>
        <strain evidence="4">KCTC 22164</strain>
    </source>
</reference>
<protein>
    <submittedName>
        <fullName evidence="4">GNAT family N-acetyltransferase</fullName>
    </submittedName>
</protein>
<evidence type="ECO:0000256" key="2">
    <source>
        <dbReference type="ARBA" id="ARBA00023315"/>
    </source>
</evidence>
<gene>
    <name evidence="4" type="ORF">GCM10007391_04100</name>
</gene>
<dbReference type="InterPro" id="IPR000182">
    <property type="entry name" value="GNAT_dom"/>
</dbReference>
<evidence type="ECO:0000259" key="3">
    <source>
        <dbReference type="PROSITE" id="PS51186"/>
    </source>
</evidence>
<evidence type="ECO:0000313" key="4">
    <source>
        <dbReference type="EMBL" id="GGW75086.1"/>
    </source>
</evidence>
<accession>A0A918JD19</accession>
<dbReference type="PANTHER" id="PTHR43072">
    <property type="entry name" value="N-ACETYLTRANSFERASE"/>
    <property type="match status" value="1"/>
</dbReference>
<dbReference type="Gene3D" id="3.40.630.30">
    <property type="match status" value="1"/>
</dbReference>
<dbReference type="CDD" id="cd04301">
    <property type="entry name" value="NAT_SF"/>
    <property type="match status" value="1"/>
</dbReference>
<name>A0A918JD19_9ALTE</name>
<dbReference type="Proteomes" id="UP000631300">
    <property type="component" value="Unassembled WGS sequence"/>
</dbReference>
<comment type="caution">
    <text evidence="4">The sequence shown here is derived from an EMBL/GenBank/DDBJ whole genome shotgun (WGS) entry which is preliminary data.</text>
</comment>
<evidence type="ECO:0000256" key="1">
    <source>
        <dbReference type="ARBA" id="ARBA00022679"/>
    </source>
</evidence>
<dbReference type="Pfam" id="PF00583">
    <property type="entry name" value="Acetyltransf_1"/>
    <property type="match status" value="1"/>
</dbReference>
<proteinExistence type="predicted"/>
<dbReference type="EMBL" id="BMXP01000001">
    <property type="protein sequence ID" value="GGW75086.1"/>
    <property type="molecule type" value="Genomic_DNA"/>
</dbReference>
<evidence type="ECO:0000313" key="5">
    <source>
        <dbReference type="Proteomes" id="UP000631300"/>
    </source>
</evidence>
<feature type="domain" description="N-acetyltransferase" evidence="3">
    <location>
        <begin position="15"/>
        <end position="166"/>
    </location>
</feature>
<sequence>MNARPEHRASEADDIVLRAAQPADLEALVAIENRCFSTDRLSRRRLRYYIEASHAVMMVAVQPDAAKGASVTGYALLLLRRGTQLTRLYSVAVLPEARGRGLAEKLIVALEERALAKGKRFMRLEVASNNISAIALYERLGFHRFGLYPDYYDDHSDALRMQKTLVNTGGTCRQPPYPWYQQTTEFTCGPAALMMALSELGHALPMTQHSELTVWRRATTIYMTSGHGGCHPIGLALAAADHGVTAEVWLNAGLPLFVEGVRNKDKKKVLTFVENSFESEAKAQHIPVQQFDWKLDDLINAMDEGAKPVCLISTYAFDRKKAPHWVTVTGYDRHNVYLHDPDADGRPPVECQHLPVAREDFMRLASYGQRKVRALVLLRDRRTSKA</sequence>
<keyword evidence="2" id="KW-0012">Acyltransferase</keyword>
<dbReference type="RefSeq" id="WP_189403419.1">
    <property type="nucleotide sequence ID" value="NZ_BMXP01000001.1"/>
</dbReference>
<dbReference type="InterPro" id="IPR016181">
    <property type="entry name" value="Acyl_CoA_acyltransferase"/>
</dbReference>
<dbReference type="SUPFAM" id="SSF55729">
    <property type="entry name" value="Acyl-CoA N-acyltransferases (Nat)"/>
    <property type="match status" value="1"/>
</dbReference>